<dbReference type="EMBL" id="CAEZWT010000026">
    <property type="protein sequence ID" value="CAB4668066.1"/>
    <property type="molecule type" value="Genomic_DNA"/>
</dbReference>
<evidence type="ECO:0000313" key="6">
    <source>
        <dbReference type="EMBL" id="CAB5059749.1"/>
    </source>
</evidence>
<feature type="transmembrane region" description="Helical" evidence="1">
    <location>
        <begin position="53"/>
        <end position="72"/>
    </location>
</feature>
<name>A0A6J7E153_9ZZZZ</name>
<evidence type="ECO:0000313" key="5">
    <source>
        <dbReference type="EMBL" id="CAB4926017.1"/>
    </source>
</evidence>
<dbReference type="AlphaFoldDB" id="A0A6J7E153"/>
<feature type="transmembrane region" description="Helical" evidence="1">
    <location>
        <begin position="21"/>
        <end position="41"/>
    </location>
</feature>
<gene>
    <name evidence="2" type="ORF">UFOPK2289_00957</name>
    <name evidence="3" type="ORF">UFOPK2822_00993</name>
    <name evidence="4" type="ORF">UFOPK3346_01370</name>
    <name evidence="5" type="ORF">UFOPK3670_00977</name>
    <name evidence="6" type="ORF">UFOPK4308_00945</name>
</gene>
<evidence type="ECO:0000256" key="1">
    <source>
        <dbReference type="SAM" id="Phobius"/>
    </source>
</evidence>
<dbReference type="InterPro" id="IPR025498">
    <property type="entry name" value="DUF4389"/>
</dbReference>
<feature type="transmembrane region" description="Helical" evidence="1">
    <location>
        <begin position="132"/>
        <end position="158"/>
    </location>
</feature>
<evidence type="ECO:0000313" key="4">
    <source>
        <dbReference type="EMBL" id="CAB4876616.1"/>
    </source>
</evidence>
<dbReference type="EMBL" id="CAFBLE010000017">
    <property type="protein sequence ID" value="CAB4876616.1"/>
    <property type="molecule type" value="Genomic_DNA"/>
</dbReference>
<sequence>MSNQIETTYKVQLENRNRSTVFFRLILIAPVGIFVASFGGFNNNGDNYFLASYTSGLFVIPVVLALLFRGVYPSYALSLNKSLLGLFNRITAYVTLLTDEYPSIEESDVVAITYPEINGGKSLSQGLPLVKWFLAIPLYILGCLYSIYALVLVILGWFSILSSGTFPQASAEGIVKVSQYWNRIYGYAVLLVTDEYPSINL</sequence>
<evidence type="ECO:0000313" key="2">
    <source>
        <dbReference type="EMBL" id="CAB4668066.1"/>
    </source>
</evidence>
<dbReference type="EMBL" id="CAFBQL010000006">
    <property type="protein sequence ID" value="CAB5059749.1"/>
    <property type="molecule type" value="Genomic_DNA"/>
</dbReference>
<keyword evidence="1" id="KW-1133">Transmembrane helix</keyword>
<accession>A0A6J7E153</accession>
<dbReference type="EMBL" id="CAFBMV010000006">
    <property type="protein sequence ID" value="CAB4926017.1"/>
    <property type="molecule type" value="Genomic_DNA"/>
</dbReference>
<reference evidence="4" key="1">
    <citation type="submission" date="2020-05" db="EMBL/GenBank/DDBJ databases">
        <authorList>
            <person name="Chiriac C."/>
            <person name="Salcher M."/>
            <person name="Ghai R."/>
            <person name="Kavagutti S V."/>
        </authorList>
    </citation>
    <scope>NUCLEOTIDE SEQUENCE</scope>
</reference>
<evidence type="ECO:0000313" key="3">
    <source>
        <dbReference type="EMBL" id="CAB4753937.1"/>
    </source>
</evidence>
<dbReference type="Pfam" id="PF14333">
    <property type="entry name" value="DUF4389"/>
    <property type="match status" value="1"/>
</dbReference>
<dbReference type="EMBL" id="CAEZZC010000013">
    <property type="protein sequence ID" value="CAB4753937.1"/>
    <property type="molecule type" value="Genomic_DNA"/>
</dbReference>
<proteinExistence type="predicted"/>
<protein>
    <submittedName>
        <fullName evidence="4">Unannotated protein</fullName>
    </submittedName>
</protein>
<keyword evidence="1" id="KW-0472">Membrane</keyword>
<organism evidence="4">
    <name type="scientific">freshwater metagenome</name>
    <dbReference type="NCBI Taxonomy" id="449393"/>
    <lineage>
        <taxon>unclassified sequences</taxon>
        <taxon>metagenomes</taxon>
        <taxon>ecological metagenomes</taxon>
    </lineage>
</organism>
<keyword evidence="1" id="KW-0812">Transmembrane</keyword>